<accession>A0A1H8V8A6</accession>
<dbReference type="Proteomes" id="UP000199615">
    <property type="component" value="Unassembled WGS sequence"/>
</dbReference>
<dbReference type="EMBL" id="FODT01000008">
    <property type="protein sequence ID" value="SEP11655.1"/>
    <property type="molecule type" value="Genomic_DNA"/>
</dbReference>
<evidence type="ECO:0000313" key="2">
    <source>
        <dbReference type="Proteomes" id="UP000199615"/>
    </source>
</evidence>
<dbReference type="AlphaFoldDB" id="A0A1H8V8A6"/>
<proteinExistence type="predicted"/>
<dbReference type="Pfam" id="PF08809">
    <property type="entry name" value="DUF1799"/>
    <property type="match status" value="1"/>
</dbReference>
<sequence length="112" mass="11516">MDEASIAELAAALRAPAPAETDYAGVWLQHAETVRAFLAVASQWRVAAIGGGGFAMMGGAAIAPLRLVYVALDYGAVRAGLDAEAIAVTPELWRGLRIMEAAACAALNESSS</sequence>
<keyword evidence="2" id="KW-1185">Reference proteome</keyword>
<dbReference type="RefSeq" id="WP_092685173.1">
    <property type="nucleotide sequence ID" value="NZ_FODT01000008.1"/>
</dbReference>
<evidence type="ECO:0000313" key="1">
    <source>
        <dbReference type="EMBL" id="SEP11655.1"/>
    </source>
</evidence>
<protein>
    <submittedName>
        <fullName evidence="1">Uncharacterized protein</fullName>
    </submittedName>
</protein>
<gene>
    <name evidence="1" type="ORF">SAMN05444123_108119</name>
</gene>
<dbReference type="InterPro" id="IPR014915">
    <property type="entry name" value="Phage_TLS_TfmB"/>
</dbReference>
<dbReference type="OrthoDB" id="7691032at2"/>
<name>A0A1H8V8A6_9BRAD</name>
<organism evidence="1 2">
    <name type="scientific">Rhodopseudomonas pseudopalustris</name>
    <dbReference type="NCBI Taxonomy" id="1513892"/>
    <lineage>
        <taxon>Bacteria</taxon>
        <taxon>Pseudomonadati</taxon>
        <taxon>Pseudomonadota</taxon>
        <taxon>Alphaproteobacteria</taxon>
        <taxon>Hyphomicrobiales</taxon>
        <taxon>Nitrobacteraceae</taxon>
        <taxon>Rhodopseudomonas</taxon>
    </lineage>
</organism>
<reference evidence="2" key="1">
    <citation type="submission" date="2016-10" db="EMBL/GenBank/DDBJ databases">
        <authorList>
            <person name="Varghese N."/>
            <person name="Submissions S."/>
        </authorList>
    </citation>
    <scope>NUCLEOTIDE SEQUENCE [LARGE SCALE GENOMIC DNA]</scope>
    <source>
        <strain evidence="2">DSM 123</strain>
    </source>
</reference>